<evidence type="ECO:0000313" key="3">
    <source>
        <dbReference type="EMBL" id="MDT0404137.1"/>
    </source>
</evidence>
<evidence type="ECO:0000256" key="1">
    <source>
        <dbReference type="ARBA" id="ARBA00006611"/>
    </source>
</evidence>
<sequence>MRSTVTGAAMPPGLLDGVRRWLADSGAEPTPARVAQALRDQGRVLGDAEVLGAAEQLRCELVGSGPLERLLSDSSVTDVLVSAPDRVWVDRGKGLEQTDVSFPDEPAVRRLAQRLAAVAGRRLDDARPWVDARLPDGTRLHAVLQPVAVGSSCLSLRVVRPRAFTLDELVAAGTIPPGGDLVLRALLDARRSFLVSGGTGSGKTTLLSALLGLVRPDERIVLAEDSAELRPDHPHVVRLETRPANQEGAGLVTLEDLVRQALRMRPDRLVVGEVRGPEVVHLLAALNTGHDGSGTVHANAATDVPARLEALGTAAGLDRYALHSQLAAAVSVVLHLVRDRSGQRRIAEVHVLERDPSGLVRTVPALRWGSGAFTKERGWQRLRELLRNANTDGPGEGAGR</sequence>
<evidence type="ECO:0000259" key="2">
    <source>
        <dbReference type="Pfam" id="PF00437"/>
    </source>
</evidence>
<organism evidence="3 4">
    <name type="scientific">Streptomyces edwardsiae</name>
    <dbReference type="NCBI Taxonomy" id="3075527"/>
    <lineage>
        <taxon>Bacteria</taxon>
        <taxon>Bacillati</taxon>
        <taxon>Actinomycetota</taxon>
        <taxon>Actinomycetes</taxon>
        <taxon>Kitasatosporales</taxon>
        <taxon>Streptomycetaceae</taxon>
        <taxon>Streptomyces</taxon>
    </lineage>
</organism>
<feature type="domain" description="Bacterial type II secretion system protein E" evidence="2">
    <location>
        <begin position="62"/>
        <end position="340"/>
    </location>
</feature>
<dbReference type="EMBL" id="JAVRFB010000015">
    <property type="protein sequence ID" value="MDT0404137.1"/>
    <property type="molecule type" value="Genomic_DNA"/>
</dbReference>
<dbReference type="Proteomes" id="UP001180503">
    <property type="component" value="Unassembled WGS sequence"/>
</dbReference>
<dbReference type="RefSeq" id="WP_037894063.1">
    <property type="nucleotide sequence ID" value="NZ_JAVRFB010000015.1"/>
</dbReference>
<dbReference type="Gene3D" id="3.30.450.380">
    <property type="match status" value="1"/>
</dbReference>
<dbReference type="InterPro" id="IPR022399">
    <property type="entry name" value="TadA-like_ATPase"/>
</dbReference>
<evidence type="ECO:0000313" key="4">
    <source>
        <dbReference type="Proteomes" id="UP001180503"/>
    </source>
</evidence>
<dbReference type="InterPro" id="IPR001482">
    <property type="entry name" value="T2SS/T4SS_dom"/>
</dbReference>
<name>A0ABU2QJC9_9ACTN</name>
<dbReference type="PANTHER" id="PTHR30486">
    <property type="entry name" value="TWITCHING MOTILITY PROTEIN PILT"/>
    <property type="match status" value="1"/>
</dbReference>
<dbReference type="InterPro" id="IPR050921">
    <property type="entry name" value="T4SS_GSP_E_ATPase"/>
</dbReference>
<dbReference type="NCBIfam" id="TIGR03819">
    <property type="entry name" value="heli_sec_ATPase"/>
    <property type="match status" value="1"/>
</dbReference>
<dbReference type="PANTHER" id="PTHR30486:SF6">
    <property type="entry name" value="TYPE IV PILUS RETRACTATION ATPASE PILT"/>
    <property type="match status" value="1"/>
</dbReference>
<dbReference type="Gene3D" id="3.40.50.300">
    <property type="entry name" value="P-loop containing nucleotide triphosphate hydrolases"/>
    <property type="match status" value="1"/>
</dbReference>
<comment type="caution">
    <text evidence="3">The sequence shown here is derived from an EMBL/GenBank/DDBJ whole genome shotgun (WGS) entry which is preliminary data.</text>
</comment>
<gene>
    <name evidence="3" type="ORF">RM528_20040</name>
</gene>
<dbReference type="InterPro" id="IPR027417">
    <property type="entry name" value="P-loop_NTPase"/>
</dbReference>
<protein>
    <submittedName>
        <fullName evidence="3">TadA family conjugal transfer-associated ATPase</fullName>
    </submittedName>
</protein>
<proteinExistence type="inferred from homology"/>
<dbReference type="CDD" id="cd01130">
    <property type="entry name" value="VirB11-like_ATPase"/>
    <property type="match status" value="1"/>
</dbReference>
<reference evidence="4" key="1">
    <citation type="submission" date="2023-07" db="EMBL/GenBank/DDBJ databases">
        <title>30 novel species of actinomycetes from the DSMZ collection.</title>
        <authorList>
            <person name="Nouioui I."/>
        </authorList>
    </citation>
    <scope>NUCLEOTIDE SEQUENCE [LARGE SCALE GENOMIC DNA]</scope>
    <source>
        <strain evidence="4">DSM 41635</strain>
    </source>
</reference>
<accession>A0ABU2QJC9</accession>
<dbReference type="SUPFAM" id="SSF52540">
    <property type="entry name" value="P-loop containing nucleoside triphosphate hydrolases"/>
    <property type="match status" value="1"/>
</dbReference>
<dbReference type="Pfam" id="PF00437">
    <property type="entry name" value="T2SSE"/>
    <property type="match status" value="1"/>
</dbReference>
<comment type="similarity">
    <text evidence="1">Belongs to the GSP E family.</text>
</comment>